<evidence type="ECO:0000313" key="1">
    <source>
        <dbReference type="EMBL" id="MBI4923048.1"/>
    </source>
</evidence>
<reference evidence="1" key="1">
    <citation type="submission" date="2020-07" db="EMBL/GenBank/DDBJ databases">
        <title>Huge and variable diversity of episymbiotic CPR bacteria and DPANN archaea in groundwater ecosystems.</title>
        <authorList>
            <person name="He C.Y."/>
            <person name="Keren R."/>
            <person name="Whittaker M."/>
            <person name="Farag I.F."/>
            <person name="Doudna J."/>
            <person name="Cate J.H.D."/>
            <person name="Banfield J.F."/>
        </authorList>
    </citation>
    <scope>NUCLEOTIDE SEQUENCE</scope>
    <source>
        <strain evidence="1">NC_groundwater_1586_Pr3_B-0.1um_66_15</strain>
    </source>
</reference>
<gene>
    <name evidence="1" type="ORF">HY834_14990</name>
</gene>
<dbReference type="Pfam" id="PF08922">
    <property type="entry name" value="DUF1905"/>
    <property type="match status" value="1"/>
</dbReference>
<sequence>MKFSATVIPSGNATAAEIPAKIMQALGPEGRPAVAITINGHSWRSRVAAMRGQYLIGISAANRTAAGIAEGDVIEIDLMRDDQPREVDEPADLAGALKRNREARSAFDRLPFGLKQKHVRAIEESKSAEVRERRIGKLVETLAGAAK</sequence>
<dbReference type="Pfam" id="PF13376">
    <property type="entry name" value="OmdA"/>
    <property type="match status" value="1"/>
</dbReference>
<accession>A0A933NZS2</accession>
<dbReference type="InterPro" id="IPR015018">
    <property type="entry name" value="DUF1905"/>
</dbReference>
<dbReference type="InterPro" id="IPR037079">
    <property type="entry name" value="AF2212/PG0164-like_sf"/>
</dbReference>
<protein>
    <submittedName>
        <fullName evidence="1">DUF1905 domain-containing protein</fullName>
    </submittedName>
</protein>
<dbReference type="SUPFAM" id="SSF141694">
    <property type="entry name" value="AF2212/PG0164-like"/>
    <property type="match status" value="1"/>
</dbReference>
<proteinExistence type="predicted"/>
<evidence type="ECO:0000313" key="2">
    <source>
        <dbReference type="Proteomes" id="UP000782610"/>
    </source>
</evidence>
<name>A0A933NZS2_9HYPH</name>
<comment type="caution">
    <text evidence="1">The sequence shown here is derived from an EMBL/GenBank/DDBJ whole genome shotgun (WGS) entry which is preliminary data.</text>
</comment>
<dbReference type="EMBL" id="JACRAF010000041">
    <property type="protein sequence ID" value="MBI4923048.1"/>
    <property type="molecule type" value="Genomic_DNA"/>
</dbReference>
<dbReference type="Gene3D" id="2.40.30.100">
    <property type="entry name" value="AF2212/PG0164-like"/>
    <property type="match status" value="1"/>
</dbReference>
<dbReference type="Proteomes" id="UP000782610">
    <property type="component" value="Unassembled WGS sequence"/>
</dbReference>
<organism evidence="1 2">
    <name type="scientific">Devosia nanyangense</name>
    <dbReference type="NCBI Taxonomy" id="1228055"/>
    <lineage>
        <taxon>Bacteria</taxon>
        <taxon>Pseudomonadati</taxon>
        <taxon>Pseudomonadota</taxon>
        <taxon>Alphaproteobacteria</taxon>
        <taxon>Hyphomicrobiales</taxon>
        <taxon>Devosiaceae</taxon>
        <taxon>Devosia</taxon>
    </lineage>
</organism>
<dbReference type="AlphaFoldDB" id="A0A933NZS2"/>